<sequence>MPFINFSSSSFIWPGYRLLAVFFLAELYGLNPLINIILFILFEGSSEPVI</sequence>
<dbReference type="AlphaFoldDB" id="A0A9W4GK62"/>
<evidence type="ECO:0000313" key="3">
    <source>
        <dbReference type="Proteomes" id="UP000683417"/>
    </source>
</evidence>
<protein>
    <submittedName>
        <fullName evidence="2">BgTH12-07826</fullName>
    </submittedName>
</protein>
<keyword evidence="1" id="KW-0812">Transmembrane</keyword>
<evidence type="ECO:0000256" key="1">
    <source>
        <dbReference type="SAM" id="Phobius"/>
    </source>
</evidence>
<accession>A0A9W4GK62</accession>
<keyword evidence="1" id="KW-1133">Transmembrane helix</keyword>
<dbReference type="EMBL" id="CAJHIT010000011">
    <property type="protein sequence ID" value="CAD6506600.1"/>
    <property type="molecule type" value="Genomic_DNA"/>
</dbReference>
<organism evidence="2 3">
    <name type="scientific">Blumeria graminis f. sp. triticale</name>
    <dbReference type="NCBI Taxonomy" id="1689686"/>
    <lineage>
        <taxon>Eukaryota</taxon>
        <taxon>Fungi</taxon>
        <taxon>Dikarya</taxon>
        <taxon>Ascomycota</taxon>
        <taxon>Pezizomycotina</taxon>
        <taxon>Leotiomycetes</taxon>
        <taxon>Erysiphales</taxon>
        <taxon>Erysiphaceae</taxon>
        <taxon>Blumeria</taxon>
    </lineage>
</organism>
<evidence type="ECO:0000313" key="2">
    <source>
        <dbReference type="EMBL" id="CAD6506600.1"/>
    </source>
</evidence>
<keyword evidence="1" id="KW-0472">Membrane</keyword>
<gene>
    <name evidence="2" type="ORF">BGTH12_LOCUS7958</name>
</gene>
<reference evidence="2" key="1">
    <citation type="submission" date="2020-10" db="EMBL/GenBank/DDBJ databases">
        <authorList>
            <person name="Muller C M."/>
        </authorList>
    </citation>
    <scope>NUCLEOTIDE SEQUENCE</scope>
    <source>
        <strain evidence="2">THUN-12</strain>
    </source>
</reference>
<dbReference type="Proteomes" id="UP000683417">
    <property type="component" value="Unassembled WGS sequence"/>
</dbReference>
<name>A0A9W4GK62_BLUGR</name>
<feature type="transmembrane region" description="Helical" evidence="1">
    <location>
        <begin position="20"/>
        <end position="42"/>
    </location>
</feature>
<proteinExistence type="predicted"/>
<comment type="caution">
    <text evidence="2">The sequence shown here is derived from an EMBL/GenBank/DDBJ whole genome shotgun (WGS) entry which is preliminary data.</text>
</comment>